<feature type="transmembrane region" description="Helical" evidence="2">
    <location>
        <begin position="78"/>
        <end position="98"/>
    </location>
</feature>
<keyword evidence="2" id="KW-0472">Membrane</keyword>
<comment type="caution">
    <text evidence="3">The sequence shown here is derived from an EMBL/GenBank/DDBJ whole genome shotgun (WGS) entry which is preliminary data.</text>
</comment>
<dbReference type="InterPro" id="IPR007356">
    <property type="entry name" value="tRNA_m1G_MeTrfase_euk"/>
</dbReference>
<dbReference type="InterPro" id="IPR038459">
    <property type="entry name" value="MT_TRM10-typ_sf"/>
</dbReference>
<dbReference type="PANTHER" id="PTHR13563">
    <property type="entry name" value="TRNA (GUANINE-9-) METHYLTRANSFERASE"/>
    <property type="match status" value="1"/>
</dbReference>
<feature type="compositionally biased region" description="Pro residues" evidence="1">
    <location>
        <begin position="232"/>
        <end position="241"/>
    </location>
</feature>
<dbReference type="OrthoDB" id="278300at2759"/>
<dbReference type="EMBL" id="AZIL01000449">
    <property type="protein sequence ID" value="EWM27437.1"/>
    <property type="molecule type" value="Genomic_DNA"/>
</dbReference>
<dbReference type="Gene3D" id="3.40.1280.30">
    <property type="match status" value="1"/>
</dbReference>
<evidence type="ECO:0000313" key="3">
    <source>
        <dbReference type="EMBL" id="EWM27437.1"/>
    </source>
</evidence>
<dbReference type="GO" id="GO:0002939">
    <property type="term" value="P:tRNA N1-guanine methylation"/>
    <property type="evidence" value="ECO:0007669"/>
    <property type="project" value="TreeGrafter"/>
</dbReference>
<dbReference type="GO" id="GO:0005634">
    <property type="term" value="C:nucleus"/>
    <property type="evidence" value="ECO:0007669"/>
    <property type="project" value="TreeGrafter"/>
</dbReference>
<feature type="compositionally biased region" description="Polar residues" evidence="1">
    <location>
        <begin position="1"/>
        <end position="10"/>
    </location>
</feature>
<reference evidence="3 4" key="1">
    <citation type="journal article" date="2014" name="Mol. Plant">
        <title>Chromosome Scale Genome Assembly and Transcriptome Profiling of Nannochloropsis gaditana in Nitrogen Depletion.</title>
        <authorList>
            <person name="Corteggiani Carpinelli E."/>
            <person name="Telatin A."/>
            <person name="Vitulo N."/>
            <person name="Forcato C."/>
            <person name="D'Angelo M."/>
            <person name="Schiavon R."/>
            <person name="Vezzi A."/>
            <person name="Giacometti G.M."/>
            <person name="Morosinotto T."/>
            <person name="Valle G."/>
        </authorList>
    </citation>
    <scope>NUCLEOTIDE SEQUENCE [LARGE SCALE GENOMIC DNA]</scope>
    <source>
        <strain evidence="3 4">B-31</strain>
    </source>
</reference>
<dbReference type="AlphaFoldDB" id="W7TN23"/>
<gene>
    <name evidence="3" type="ORF">Naga_100482g2</name>
</gene>
<keyword evidence="2" id="KW-1133">Transmembrane helix</keyword>
<dbReference type="Proteomes" id="UP000019335">
    <property type="component" value="Chromosome 6"/>
</dbReference>
<evidence type="ECO:0000313" key="4">
    <source>
        <dbReference type="Proteomes" id="UP000019335"/>
    </source>
</evidence>
<keyword evidence="4" id="KW-1185">Reference proteome</keyword>
<feature type="region of interest" description="Disordered" evidence="1">
    <location>
        <begin position="190"/>
        <end position="241"/>
    </location>
</feature>
<keyword evidence="2" id="KW-0812">Transmembrane</keyword>
<organism evidence="3 4">
    <name type="scientific">Nannochloropsis gaditana</name>
    <dbReference type="NCBI Taxonomy" id="72520"/>
    <lineage>
        <taxon>Eukaryota</taxon>
        <taxon>Sar</taxon>
        <taxon>Stramenopiles</taxon>
        <taxon>Ochrophyta</taxon>
        <taxon>Eustigmatophyceae</taxon>
        <taxon>Eustigmatales</taxon>
        <taxon>Monodopsidaceae</taxon>
        <taxon>Nannochloropsis</taxon>
    </lineage>
</organism>
<name>W7TN23_9STRA</name>
<evidence type="ECO:0000256" key="1">
    <source>
        <dbReference type="SAM" id="MobiDB-lite"/>
    </source>
</evidence>
<evidence type="ECO:0000256" key="2">
    <source>
        <dbReference type="SAM" id="Phobius"/>
    </source>
</evidence>
<dbReference type="PANTHER" id="PTHR13563:SF13">
    <property type="entry name" value="TRNA METHYLTRANSFERASE 10 HOMOLOG A"/>
    <property type="match status" value="1"/>
</dbReference>
<feature type="region of interest" description="Disordered" evidence="1">
    <location>
        <begin position="1"/>
        <end position="38"/>
    </location>
</feature>
<proteinExistence type="predicted"/>
<accession>W7TN23</accession>
<sequence>MDLEPNSPQVFVNDCNNEEESPPFSPLDSLPQVPSPLPSPASPVMASHILKSVRLEKLVLLPSVVMISWAAWHSSSSFFPSYGALPLLLFLVTTIYLLSVSRFASSFNLFSAPLSQRLTKADKKAIKYANAKKRLKHTRQKYHRKKSQIYKELTEEERAIVKAGIVAREEERAARFAAVLAVDAPWLRAREKGSSPRQGGSLPFPKNPAMGSPWEADQNEEADRRQEASLAAPPPSFPPSLPRHLRIALDLHYGERIHGIRGTRSLTQQVGWCYHALKRASSFDNTPIFHVTSFQGPTAEVLRGSGVHNWPIYRHAASVVEVFPRPSIVYLTPDADQVLAAPLDLSKGELVPWEG</sequence>
<dbReference type="GO" id="GO:0000049">
    <property type="term" value="F:tRNA binding"/>
    <property type="evidence" value="ECO:0007669"/>
    <property type="project" value="TreeGrafter"/>
</dbReference>
<protein>
    <submittedName>
        <fullName evidence="3">Uncharacterized protein</fullName>
    </submittedName>
</protein>